<dbReference type="OMA" id="AWFCAFL"/>
<dbReference type="OrthoDB" id="5826678at2759"/>
<dbReference type="Proteomes" id="UP000025227">
    <property type="component" value="Unplaced"/>
</dbReference>
<feature type="transmembrane region" description="Helical" evidence="1">
    <location>
        <begin position="111"/>
        <end position="131"/>
    </location>
</feature>
<organism evidence="2 3">
    <name type="scientific">Haemonchus contortus</name>
    <name type="common">Barber pole worm</name>
    <dbReference type="NCBI Taxonomy" id="6289"/>
    <lineage>
        <taxon>Eukaryota</taxon>
        <taxon>Metazoa</taxon>
        <taxon>Ecdysozoa</taxon>
        <taxon>Nematoda</taxon>
        <taxon>Chromadorea</taxon>
        <taxon>Rhabditida</taxon>
        <taxon>Rhabditina</taxon>
        <taxon>Rhabditomorpha</taxon>
        <taxon>Strongyloidea</taxon>
        <taxon>Trichostrongylidae</taxon>
        <taxon>Haemonchus</taxon>
    </lineage>
</organism>
<protein>
    <submittedName>
        <fullName evidence="3">NADH dehydrogenase [ubiquinone] 1 alpha subcomplex subunit 1</fullName>
    </submittedName>
</protein>
<reference evidence="3" key="1">
    <citation type="submission" date="2020-12" db="UniProtKB">
        <authorList>
            <consortium name="WormBaseParasite"/>
        </authorList>
    </citation>
    <scope>IDENTIFICATION</scope>
    <source>
        <strain evidence="3">MHco3</strain>
    </source>
</reference>
<keyword evidence="1" id="KW-1133">Transmembrane helix</keyword>
<name>A0A7I4YRE5_HAECO</name>
<sequence>MLRSPFWSTSSSSFSFVEGEEWFSVRAVLKIGEMTICRAANYFKEMLRVRSASSVTGSSKIQLQKPPNEEGYFCYGRNLSRIPKMPPSKKVQQGDTPRPFLFRRLGHAYEVYPLVLLAISLITGMALTGYYSCTKIEVQFDRTRGRLPPWDWERARDNYWMQGTVFFDLDNRLRTRCLLMEKIQDEMLIAAKKRGTR</sequence>
<keyword evidence="1" id="KW-0812">Transmembrane</keyword>
<accession>A0A7I4YRE5</accession>
<dbReference type="WBParaSite" id="HCON_00134460-00001">
    <property type="protein sequence ID" value="HCON_00134460-00001"/>
    <property type="gene ID" value="HCON_00134460"/>
</dbReference>
<keyword evidence="1" id="KW-0472">Membrane</keyword>
<keyword evidence="2" id="KW-1185">Reference proteome</keyword>
<evidence type="ECO:0000313" key="2">
    <source>
        <dbReference type="Proteomes" id="UP000025227"/>
    </source>
</evidence>
<dbReference type="AlphaFoldDB" id="A0A7I4YRE5"/>
<evidence type="ECO:0000313" key="3">
    <source>
        <dbReference type="WBParaSite" id="HCON_00134460-00001"/>
    </source>
</evidence>
<proteinExistence type="predicted"/>
<evidence type="ECO:0000256" key="1">
    <source>
        <dbReference type="SAM" id="Phobius"/>
    </source>
</evidence>